<proteinExistence type="predicted"/>
<reference evidence="2 3" key="2">
    <citation type="submission" date="2019-09" db="EMBL/GenBank/DDBJ databases">
        <authorList>
            <person name="Jin C."/>
        </authorList>
    </citation>
    <scope>NUCLEOTIDE SEQUENCE [LARGE SCALE GENOMIC DNA]</scope>
    <source>
        <strain evidence="2 3">BN140041</strain>
    </source>
</reference>
<organism evidence="2 3">
    <name type="scientific">Nocardioides antri</name>
    <dbReference type="NCBI Taxonomy" id="2607659"/>
    <lineage>
        <taxon>Bacteria</taxon>
        <taxon>Bacillati</taxon>
        <taxon>Actinomycetota</taxon>
        <taxon>Actinomycetes</taxon>
        <taxon>Propionibacteriales</taxon>
        <taxon>Nocardioidaceae</taxon>
        <taxon>Nocardioides</taxon>
    </lineage>
</organism>
<reference evidence="2 3" key="1">
    <citation type="submission" date="2019-09" db="EMBL/GenBank/DDBJ databases">
        <title>Nocardioides panacisoli sp. nov., isolated from the soil of a ginseng field.</title>
        <authorList>
            <person name="Cho C."/>
        </authorList>
    </citation>
    <scope>NUCLEOTIDE SEQUENCE [LARGE SCALE GENOMIC DNA]</scope>
    <source>
        <strain evidence="2 3">BN140041</strain>
    </source>
</reference>
<dbReference type="InterPro" id="IPR029069">
    <property type="entry name" value="HotDog_dom_sf"/>
</dbReference>
<keyword evidence="3" id="KW-1185">Reference proteome</keyword>
<accession>A0A5B1M5B1</accession>
<protein>
    <recommendedName>
        <fullName evidence="4">Thioesterase family protein</fullName>
    </recommendedName>
</protein>
<evidence type="ECO:0000313" key="3">
    <source>
        <dbReference type="Proteomes" id="UP000324351"/>
    </source>
</evidence>
<evidence type="ECO:0000313" key="2">
    <source>
        <dbReference type="EMBL" id="KAA1428465.1"/>
    </source>
</evidence>
<feature type="region of interest" description="Disordered" evidence="1">
    <location>
        <begin position="1"/>
        <end position="27"/>
    </location>
</feature>
<dbReference type="AlphaFoldDB" id="A0A5B1M5B1"/>
<dbReference type="SUPFAM" id="SSF54637">
    <property type="entry name" value="Thioesterase/thiol ester dehydrase-isomerase"/>
    <property type="match status" value="1"/>
</dbReference>
<dbReference type="RefSeq" id="WP_149749401.1">
    <property type="nucleotide sequence ID" value="NZ_VUJW01000002.1"/>
</dbReference>
<sequence>MPPSAPLVVPSRFHGPPRSGNGGWTAGALAERLAERLADDHPGRPVTVALRLPPPLDTPLDVTPTETGIAASIDGRTVAEARLAETDPTPVPPVSMSAAADAETRYRGHRDHPFPSCFTCGPDRPEGEGLRIFAGPVARSDALVAATWTPYDVSVPITWAALDCPGAWASDVDERPMVLGTMTLRIDHLPVTGEHYVVVGEVRGGEGRKTFTASSLYDYDGGLRATAEHVWITVDPDTF</sequence>
<evidence type="ECO:0008006" key="4">
    <source>
        <dbReference type="Google" id="ProtNLM"/>
    </source>
</evidence>
<dbReference type="Gene3D" id="3.10.129.10">
    <property type="entry name" value="Hotdog Thioesterase"/>
    <property type="match status" value="1"/>
</dbReference>
<dbReference type="Proteomes" id="UP000324351">
    <property type="component" value="Unassembled WGS sequence"/>
</dbReference>
<comment type="caution">
    <text evidence="2">The sequence shown here is derived from an EMBL/GenBank/DDBJ whole genome shotgun (WGS) entry which is preliminary data.</text>
</comment>
<evidence type="ECO:0000256" key="1">
    <source>
        <dbReference type="SAM" id="MobiDB-lite"/>
    </source>
</evidence>
<dbReference type="EMBL" id="VUJW01000002">
    <property type="protein sequence ID" value="KAA1428465.1"/>
    <property type="molecule type" value="Genomic_DNA"/>
</dbReference>
<name>A0A5B1M5B1_9ACTN</name>
<gene>
    <name evidence="2" type="ORF">F0U47_06000</name>
</gene>